<reference evidence="6 7" key="1">
    <citation type="submission" date="2019-03" db="EMBL/GenBank/DDBJ databases">
        <title>Genomic Encyclopedia of Archaeal and Bacterial Type Strains, Phase II (KMG-II): from individual species to whole genera.</title>
        <authorList>
            <person name="Goeker M."/>
        </authorList>
    </citation>
    <scope>NUCLEOTIDE SEQUENCE [LARGE SCALE GENOMIC DNA]</scope>
    <source>
        <strain evidence="6 7">DSM 18435</strain>
    </source>
</reference>
<comment type="caution">
    <text evidence="6">The sequence shown here is derived from an EMBL/GenBank/DDBJ whole genome shotgun (WGS) entry which is preliminary data.</text>
</comment>
<evidence type="ECO:0000256" key="2">
    <source>
        <dbReference type="ARBA" id="ARBA00022692"/>
    </source>
</evidence>
<keyword evidence="7" id="KW-1185">Reference proteome</keyword>
<keyword evidence="4 5" id="KW-0472">Membrane</keyword>
<dbReference type="PANTHER" id="PTHR12714">
    <property type="entry name" value="PROTEIN-S ISOPRENYLCYSTEINE O-METHYLTRANSFERASE"/>
    <property type="match status" value="1"/>
</dbReference>
<keyword evidence="3 5" id="KW-1133">Transmembrane helix</keyword>
<evidence type="ECO:0000313" key="6">
    <source>
        <dbReference type="EMBL" id="TDQ29475.1"/>
    </source>
</evidence>
<keyword evidence="6" id="KW-0808">Transferase</keyword>
<dbReference type="Pfam" id="PF04191">
    <property type="entry name" value="PEMT"/>
    <property type="match status" value="1"/>
</dbReference>
<dbReference type="EMBL" id="SNYI01000003">
    <property type="protein sequence ID" value="TDQ29475.1"/>
    <property type="molecule type" value="Genomic_DNA"/>
</dbReference>
<feature type="transmembrane region" description="Helical" evidence="5">
    <location>
        <begin position="39"/>
        <end position="59"/>
    </location>
</feature>
<feature type="transmembrane region" description="Helical" evidence="5">
    <location>
        <begin position="7"/>
        <end position="27"/>
    </location>
</feature>
<evidence type="ECO:0000256" key="3">
    <source>
        <dbReference type="ARBA" id="ARBA00022989"/>
    </source>
</evidence>
<dbReference type="Proteomes" id="UP000295468">
    <property type="component" value="Unassembled WGS sequence"/>
</dbReference>
<dbReference type="GO" id="GO:0032259">
    <property type="term" value="P:methylation"/>
    <property type="evidence" value="ECO:0007669"/>
    <property type="project" value="UniProtKB-KW"/>
</dbReference>
<comment type="subcellular location">
    <subcellularLocation>
        <location evidence="1">Endomembrane system</location>
        <topology evidence="1">Multi-pass membrane protein</topology>
    </subcellularLocation>
</comment>
<gene>
    <name evidence="6" type="ORF">CLV82_2933</name>
</gene>
<dbReference type="InterPro" id="IPR007318">
    <property type="entry name" value="Phopholipid_MeTrfase"/>
</dbReference>
<dbReference type="GO" id="GO:0012505">
    <property type="term" value="C:endomembrane system"/>
    <property type="evidence" value="ECO:0007669"/>
    <property type="project" value="UniProtKB-SubCell"/>
</dbReference>
<evidence type="ECO:0000313" key="7">
    <source>
        <dbReference type="Proteomes" id="UP000295468"/>
    </source>
</evidence>
<dbReference type="GO" id="GO:0008168">
    <property type="term" value="F:methyltransferase activity"/>
    <property type="evidence" value="ECO:0007669"/>
    <property type="project" value="UniProtKB-KW"/>
</dbReference>
<keyword evidence="2 5" id="KW-0812">Transmembrane</keyword>
<accession>A0A4R6TGH7</accession>
<protein>
    <submittedName>
        <fullName evidence="6">Protein-S-isoprenylcysteine O-methyltransferase Ste14</fullName>
    </submittedName>
</protein>
<feature type="transmembrane region" description="Helical" evidence="5">
    <location>
        <begin position="91"/>
        <end position="120"/>
    </location>
</feature>
<dbReference type="PANTHER" id="PTHR12714:SF24">
    <property type="entry name" value="SLR1182 PROTEIN"/>
    <property type="match status" value="1"/>
</dbReference>
<keyword evidence="6" id="KW-0489">Methyltransferase</keyword>
<sequence length="152" mass="17571">MTMKLKIPPALVFLSFAILMYLLDFWLPVGEFEFFGRKWMIYALTGIAILVSLVALLQFSRAGTTIDPRDPAKSKVLVTTGIYNYTRNPMYLALLLLLLAWGLYLGNAFNTLLAALFVAYMNRFQILPEEESLEKEFGQVYRTYCMAVRRWF</sequence>
<evidence type="ECO:0000256" key="1">
    <source>
        <dbReference type="ARBA" id="ARBA00004127"/>
    </source>
</evidence>
<dbReference type="RefSeq" id="WP_317128297.1">
    <property type="nucleotide sequence ID" value="NZ_SNYI01000003.1"/>
</dbReference>
<organism evidence="6 7">
    <name type="scientific">Zeaxanthinibacter enoshimensis</name>
    <dbReference type="NCBI Taxonomy" id="392009"/>
    <lineage>
        <taxon>Bacteria</taxon>
        <taxon>Pseudomonadati</taxon>
        <taxon>Bacteroidota</taxon>
        <taxon>Flavobacteriia</taxon>
        <taxon>Flavobacteriales</taxon>
        <taxon>Flavobacteriaceae</taxon>
        <taxon>Zeaxanthinibacter</taxon>
    </lineage>
</organism>
<name>A0A4R6TGH7_9FLAO</name>
<evidence type="ECO:0000256" key="4">
    <source>
        <dbReference type="ARBA" id="ARBA00023136"/>
    </source>
</evidence>
<dbReference type="Gene3D" id="1.20.120.1630">
    <property type="match status" value="1"/>
</dbReference>
<proteinExistence type="predicted"/>
<dbReference type="AlphaFoldDB" id="A0A4R6TGH7"/>
<evidence type="ECO:0000256" key="5">
    <source>
        <dbReference type="SAM" id="Phobius"/>
    </source>
</evidence>